<reference evidence="2 3" key="1">
    <citation type="journal article" date="2014" name="Genome Announc.">
        <title>Genome Sequence and Methylome of Soil Bacterium Gemmatirosa kalamazoonensis KBS708T, a Member of the Rarely Cultivated Gemmatimonadetes Phylum.</title>
        <authorList>
            <person name="Debruyn J.M."/>
            <person name="Radosevich M."/>
            <person name="Wommack K.E."/>
            <person name="Polson S.W."/>
            <person name="Hauser L.J."/>
            <person name="Fawaz M.N."/>
            <person name="Korlach J."/>
            <person name="Tsai Y.C."/>
        </authorList>
    </citation>
    <scope>NUCLEOTIDE SEQUENCE [LARGE SCALE GENOMIC DNA]</scope>
    <source>
        <strain evidence="2 3">KBS708</strain>
    </source>
</reference>
<evidence type="ECO:0000256" key="1">
    <source>
        <dbReference type="PROSITE-ProRule" id="PRU00339"/>
    </source>
</evidence>
<dbReference type="PANTHER" id="PTHR30161:SF1">
    <property type="entry name" value="FLAGELLAR BIOSYNTHESIS PROTEIN FLHA-RELATED"/>
    <property type="match status" value="1"/>
</dbReference>
<dbReference type="SUPFAM" id="SSF48452">
    <property type="entry name" value="TPR-like"/>
    <property type="match status" value="3"/>
</dbReference>
<dbReference type="PROSITE" id="PS50005">
    <property type="entry name" value="TPR"/>
    <property type="match status" value="2"/>
</dbReference>
<dbReference type="KEGG" id="gba:J421_4139"/>
<dbReference type="HOGENOM" id="CLU_254777_0_0_0"/>
<proteinExistence type="predicted"/>
<feature type="repeat" description="TPR" evidence="1">
    <location>
        <begin position="280"/>
        <end position="313"/>
    </location>
</feature>
<organism evidence="2 3">
    <name type="scientific">Gemmatirosa kalamazoonensis</name>
    <dbReference type="NCBI Taxonomy" id="861299"/>
    <lineage>
        <taxon>Bacteria</taxon>
        <taxon>Pseudomonadati</taxon>
        <taxon>Gemmatimonadota</taxon>
        <taxon>Gemmatimonadia</taxon>
        <taxon>Gemmatimonadales</taxon>
        <taxon>Gemmatimonadaceae</taxon>
        <taxon>Gemmatirosa</taxon>
    </lineage>
</organism>
<dbReference type="PANTHER" id="PTHR30161">
    <property type="entry name" value="FLAGELLAR EXPORT PROTEIN, MEMBRANE FLHA SUBUNIT-RELATED"/>
    <property type="match status" value="1"/>
</dbReference>
<dbReference type="SMART" id="SM00028">
    <property type="entry name" value="TPR"/>
    <property type="match status" value="7"/>
</dbReference>
<dbReference type="GO" id="GO:0009306">
    <property type="term" value="P:protein secretion"/>
    <property type="evidence" value="ECO:0007669"/>
    <property type="project" value="InterPro"/>
</dbReference>
<protein>
    <submittedName>
        <fullName evidence="2">Type III secretion FHIPEP protein</fullName>
    </submittedName>
</protein>
<dbReference type="Pfam" id="PF00771">
    <property type="entry name" value="FHIPEP"/>
    <property type="match status" value="1"/>
</dbReference>
<dbReference type="Gene3D" id="3.40.30.60">
    <property type="entry name" value="FHIPEP family, domain 1"/>
    <property type="match status" value="1"/>
</dbReference>
<dbReference type="STRING" id="861299.J421_4139"/>
<accession>W0RLP4</accession>
<dbReference type="EMBL" id="CP007128">
    <property type="protein sequence ID" value="AHG91676.1"/>
    <property type="molecule type" value="Genomic_DNA"/>
</dbReference>
<evidence type="ECO:0000313" key="2">
    <source>
        <dbReference type="EMBL" id="AHG91676.1"/>
    </source>
</evidence>
<gene>
    <name evidence="2" type="ORF">J421_4139</name>
</gene>
<feature type="repeat" description="TPR" evidence="1">
    <location>
        <begin position="482"/>
        <end position="515"/>
    </location>
</feature>
<dbReference type="RefSeq" id="WP_148306441.1">
    <property type="nucleotide sequence ID" value="NZ_CP007128.1"/>
</dbReference>
<dbReference type="InterPro" id="IPR042194">
    <property type="entry name" value="FHIPEP_1"/>
</dbReference>
<dbReference type="InterPro" id="IPR019734">
    <property type="entry name" value="TPR_rpt"/>
</dbReference>
<dbReference type="Pfam" id="PF13181">
    <property type="entry name" value="TPR_8"/>
    <property type="match status" value="1"/>
</dbReference>
<sequence>MAELNAPLHAGLNAPPPFSIAEFDRLTAPDSDAELLERTLAVAARRHAELPAVIRLAAIPRHINARIIGILRDRPDDHSANAELFAMLAALPITRLRQDGDCALHHDARELLLRQWLEPDVDRTAFDACNLRLAAHFRSEVSAFRRLTRDLELAGAVVRQANRARYDALLRRVETLEIAPLLEEQYHDTLRSIDAGYETFRDRFQEYQREGRTTVCNALLVAMRDNLRRRPGDDDAKMSTSRWLEYWAGRLDVLQSRYGEAVRRLSDLERRVGEDVTLLLWTISSLGDAYSGLGQLDVAVEIYRRELELSTSSRVDPFNIPVSYARVASNLFLRDDLDASIDYYRQSVRSAREEANRYMEGTSLVGLAGALADRGNLSGAVASTLQALDLVWMAEEPKPDDAIAVLGALLRLVPPSDPALVDTLYHELRALVPAGADVNLRLDYDRRYMDALVSATRLRLADQTMDTLARDAAGQVSEEFLAQLQLSQGGLRSEQGNVDAAIEAYSLALAFAPPDENGVTWTGAAALSNRGLLLRERGDLDAAVHDFRVAREHWRKIGHRRLTAAMLTFEAQVLERRARLAAAARDRAHDAAGSDVETTALARAESHRLTGDVHGLHRRHAEADDEHARAIAASEEAGAAGAWIAARSWHARAAIRANDADWPRATTLIASALAACAACAASPAPARAAADSDADAADLAEAQRLLDDARTEIGADLPQRFAELRHTDALVLRRRGRIDEAFAAFTDAAASYDMLQRPRLVATVLVDRADMALAVGRAEEAARSLASLSTIWSSIAALDAYRPTSEVVAADEDDARAMRAFFTGGKERLRQLRAARDLFENANQQAPPAYWYRLNAAYTAAQLGEWDAAIDQMDALLRMAPAWMPRRTLHHRLAEWHLATAGADADATDAPTGVVAREHARRARELLDPRAEEATDVPVPPPVDAWTRVGKALATHGDVDAAREFYRRCLDTLRGAGCAARFDGGVRGLAEARARLAAGAIGADGNAPVADAFRAAMEDYVRGGAEEVGAALGSVASGMLTDVDAYWKIDEIWARLASEPGPRSAEWERARAALRPWLDARWRLDAAQGGESQVSMVTAIRVEIARDLVPEDTSSEWSLFKSLIPEMRDRIVRSTGVEVTGVRIASNDSLAPGEYRIELEEAPVARGRTGNDVPGADGEPLRPMMRHLEEVLRAQLGRFVDVGRLGGILSRWVQAGVEAHMTTSLLPDWRARARFAALLRALVDDGVPITAGREIVETVGAIGLGAGSLAPLVRAVRAALRPNLPGNEPGIRRVAVPALWEHVLAAVDERGTPAVVPPRDALAMLRVLRAAMAPITEPAVLVTRSDAARPTLRGLVRAEFPTLMVIARDELLDDAAVVDTETLQEARQHAHAR</sequence>
<dbReference type="InterPro" id="IPR011990">
    <property type="entry name" value="TPR-like_helical_dom_sf"/>
</dbReference>
<dbReference type="InterPro" id="IPR001712">
    <property type="entry name" value="T3SS_FHIPEP"/>
</dbReference>
<dbReference type="GO" id="GO:0044780">
    <property type="term" value="P:bacterial-type flagellum assembly"/>
    <property type="evidence" value="ECO:0007669"/>
    <property type="project" value="TreeGrafter"/>
</dbReference>
<dbReference type="Proteomes" id="UP000019151">
    <property type="component" value="Chromosome"/>
</dbReference>
<dbReference type="GO" id="GO:0005886">
    <property type="term" value="C:plasma membrane"/>
    <property type="evidence" value="ECO:0007669"/>
    <property type="project" value="TreeGrafter"/>
</dbReference>
<evidence type="ECO:0000313" key="3">
    <source>
        <dbReference type="Proteomes" id="UP000019151"/>
    </source>
</evidence>
<keyword evidence="1" id="KW-0802">TPR repeat</keyword>
<name>W0RLP4_9BACT</name>
<dbReference type="InParanoid" id="W0RLP4"/>
<keyword evidence="3" id="KW-1185">Reference proteome</keyword>
<dbReference type="Gene3D" id="1.25.40.10">
    <property type="entry name" value="Tetratricopeptide repeat domain"/>
    <property type="match status" value="3"/>
</dbReference>
<dbReference type="OrthoDB" id="582340at2"/>